<accession>A0A975PW12</accession>
<organism evidence="3 4">
    <name type="scientific">Mycobacterium spongiae</name>
    <dbReference type="NCBI Taxonomy" id="886343"/>
    <lineage>
        <taxon>Bacteria</taxon>
        <taxon>Bacillati</taxon>
        <taxon>Actinomycetota</taxon>
        <taxon>Actinomycetes</taxon>
        <taxon>Mycobacteriales</taxon>
        <taxon>Mycobacteriaceae</taxon>
        <taxon>Mycobacterium</taxon>
    </lineage>
</organism>
<gene>
    <name evidence="3" type="ORF">F6B93_05860</name>
</gene>
<feature type="region of interest" description="Disordered" evidence="1">
    <location>
        <begin position="66"/>
        <end position="95"/>
    </location>
</feature>
<evidence type="ECO:0000259" key="2">
    <source>
        <dbReference type="Pfam" id="PF14032"/>
    </source>
</evidence>
<dbReference type="PROSITE" id="PS51257">
    <property type="entry name" value="PROKAR_LIPOPROTEIN"/>
    <property type="match status" value="1"/>
</dbReference>
<dbReference type="InterPro" id="IPR038232">
    <property type="entry name" value="PknH-like_Extracell_sf"/>
</dbReference>
<dbReference type="KEGG" id="mspg:F6B93_05860"/>
<evidence type="ECO:0000256" key="1">
    <source>
        <dbReference type="SAM" id="MobiDB-lite"/>
    </source>
</evidence>
<evidence type="ECO:0000313" key="4">
    <source>
        <dbReference type="Proteomes" id="UP000682202"/>
    </source>
</evidence>
<sequence>MAYRAPRVNATNVARAGRQSLLGCCVVLAIAACSHHHTTTMPTTTAAPDVDSLIVSVEDARRIASFEDLTPDAHADTRKPSRGDPNAPGPCRAASNSDLTFGSRWTAFRRVGYIAATDALAPGEGVSMVAEVSQAVAMYANSDTARQVLDRLESSLRACAALRDPDYDFTLERPDDSTLKLSAADWSHLYREKSSVLISVGVVGLERTDQIANNVLQTVTDRIN</sequence>
<evidence type="ECO:0000313" key="3">
    <source>
        <dbReference type="EMBL" id="QUR66685.1"/>
    </source>
</evidence>
<keyword evidence="4" id="KW-1185">Reference proteome</keyword>
<dbReference type="InterPro" id="IPR026954">
    <property type="entry name" value="PknH-like_Extracell"/>
</dbReference>
<dbReference type="Pfam" id="PF14032">
    <property type="entry name" value="PknH_C"/>
    <property type="match status" value="1"/>
</dbReference>
<dbReference type="Gene3D" id="3.40.1000.70">
    <property type="entry name" value="PknH-like extracellular domain"/>
    <property type="match status" value="1"/>
</dbReference>
<proteinExistence type="predicted"/>
<feature type="compositionally biased region" description="Basic and acidic residues" evidence="1">
    <location>
        <begin position="66"/>
        <end position="82"/>
    </location>
</feature>
<feature type="domain" description="PknH-like extracellular" evidence="2">
    <location>
        <begin position="49"/>
        <end position="222"/>
    </location>
</feature>
<reference evidence="3" key="1">
    <citation type="submission" date="2019-12" db="EMBL/GenBank/DDBJ databases">
        <title>Mycobacterium spongiae sp. nov.</title>
        <authorList>
            <person name="Stinear T."/>
        </authorList>
    </citation>
    <scope>NUCLEOTIDE SEQUENCE</scope>
    <source>
        <strain evidence="3">FSD4b-SM</strain>
    </source>
</reference>
<protein>
    <submittedName>
        <fullName evidence="3">Sensor domain-containing protein</fullName>
    </submittedName>
</protein>
<name>A0A975PW12_9MYCO</name>
<dbReference type="EMBL" id="CP046600">
    <property type="protein sequence ID" value="QUR66685.1"/>
    <property type="molecule type" value="Genomic_DNA"/>
</dbReference>
<dbReference type="AlphaFoldDB" id="A0A975PW12"/>
<dbReference type="Proteomes" id="UP000682202">
    <property type="component" value="Chromosome"/>
</dbReference>